<evidence type="ECO:0000256" key="4">
    <source>
        <dbReference type="ARBA" id="ARBA00023186"/>
    </source>
</evidence>
<accession>A0ABT0F7K7</accession>
<evidence type="ECO:0000313" key="6">
    <source>
        <dbReference type="EMBL" id="MCK1793967.1"/>
    </source>
</evidence>
<keyword evidence="3" id="KW-1005">Bacterial flagellum biogenesis</keyword>
<dbReference type="EMBL" id="JAKNRW010000047">
    <property type="protein sequence ID" value="MCK1793967.1"/>
    <property type="molecule type" value="Genomic_DNA"/>
</dbReference>
<proteinExistence type="predicted"/>
<comment type="caution">
    <text evidence="6">The sequence shown here is derived from an EMBL/GenBank/DDBJ whole genome shotgun (WGS) entry which is preliminary data.</text>
</comment>
<dbReference type="Pfam" id="PF05400">
    <property type="entry name" value="FliT"/>
    <property type="match status" value="1"/>
</dbReference>
<dbReference type="Proteomes" id="UP001299876">
    <property type="component" value="Unassembled WGS sequence"/>
</dbReference>
<evidence type="ECO:0000256" key="3">
    <source>
        <dbReference type="ARBA" id="ARBA00022795"/>
    </source>
</evidence>
<protein>
    <recommendedName>
        <fullName evidence="5">Flagellar protein FliT</fullName>
    </recommendedName>
</protein>
<reference evidence="6 7" key="1">
    <citation type="submission" date="2022-02" db="EMBL/GenBank/DDBJ databases">
        <title>Comparative genomics of the first Antarctic Pseudomonas spp. capable of biotransforming 2,4,6-Trinitrotoluene.</title>
        <authorList>
            <person name="Cabrera M.A."/>
            <person name="Marquez S.L."/>
            <person name="Perez-Donoso J.M."/>
        </authorList>
    </citation>
    <scope>NUCLEOTIDE SEQUENCE [LARGE SCALE GENOMIC DNA]</scope>
    <source>
        <strain evidence="6 7">TNT19</strain>
    </source>
</reference>
<dbReference type="RefSeq" id="WP_247294220.1">
    <property type="nucleotide sequence ID" value="NZ_JAKNRW010000047.1"/>
</dbReference>
<keyword evidence="2" id="KW-0963">Cytoplasm</keyword>
<evidence type="ECO:0000256" key="1">
    <source>
        <dbReference type="ARBA" id="ARBA00004514"/>
    </source>
</evidence>
<comment type="subcellular location">
    <subcellularLocation>
        <location evidence="1">Cytoplasm</location>
        <location evidence="1">Cytosol</location>
    </subcellularLocation>
</comment>
<dbReference type="InterPro" id="IPR008622">
    <property type="entry name" value="FliT"/>
</dbReference>
<keyword evidence="6" id="KW-0282">Flagellum</keyword>
<keyword evidence="6" id="KW-0969">Cilium</keyword>
<evidence type="ECO:0000256" key="2">
    <source>
        <dbReference type="ARBA" id="ARBA00022490"/>
    </source>
</evidence>
<keyword evidence="7" id="KW-1185">Reference proteome</keyword>
<keyword evidence="6" id="KW-0966">Cell projection</keyword>
<sequence>MSQALQRIEKTREALIDALAERDWGAIGELDTACRECVDEVLSEAPIDEEALRTNLESLLAVYKDLLTATMGERQSIVDEMSQITQAKSAAKVYHLFG</sequence>
<gene>
    <name evidence="6" type="primary">fliT</name>
    <name evidence="6" type="ORF">L9059_28055</name>
</gene>
<organism evidence="6 7">
    <name type="scientific">Pseudomonas violetae</name>
    <dbReference type="NCBI Taxonomy" id="2915813"/>
    <lineage>
        <taxon>Bacteria</taxon>
        <taxon>Pseudomonadati</taxon>
        <taxon>Pseudomonadota</taxon>
        <taxon>Gammaproteobacteria</taxon>
        <taxon>Pseudomonadales</taxon>
        <taxon>Pseudomonadaceae</taxon>
        <taxon>Pseudomonas</taxon>
    </lineage>
</organism>
<name>A0ABT0F7K7_9PSED</name>
<evidence type="ECO:0000256" key="5">
    <source>
        <dbReference type="ARBA" id="ARBA00093797"/>
    </source>
</evidence>
<evidence type="ECO:0000313" key="7">
    <source>
        <dbReference type="Proteomes" id="UP001299876"/>
    </source>
</evidence>
<keyword evidence="4" id="KW-0143">Chaperone</keyword>